<protein>
    <submittedName>
        <fullName evidence="2">Uncharacterized protein</fullName>
    </submittedName>
</protein>
<name>J9GQ70_9ZZZZ</name>
<feature type="transmembrane region" description="Helical" evidence="1">
    <location>
        <begin position="12"/>
        <end position="31"/>
    </location>
</feature>
<proteinExistence type="predicted"/>
<dbReference type="AlphaFoldDB" id="J9GQ70"/>
<evidence type="ECO:0000313" key="2">
    <source>
        <dbReference type="EMBL" id="EJX10457.1"/>
    </source>
</evidence>
<evidence type="ECO:0000256" key="1">
    <source>
        <dbReference type="SAM" id="Phobius"/>
    </source>
</evidence>
<gene>
    <name evidence="2" type="ORF">EVA_01209</name>
</gene>
<keyword evidence="1" id="KW-0472">Membrane</keyword>
<dbReference type="EMBL" id="AMCI01000179">
    <property type="protein sequence ID" value="EJX10457.1"/>
    <property type="molecule type" value="Genomic_DNA"/>
</dbReference>
<sequence length="34" mass="4034">MLYQTADGENMLYQFHIYCIILIDGFLVLIIKIK</sequence>
<comment type="caution">
    <text evidence="2">The sequence shown here is derived from an EMBL/GenBank/DDBJ whole genome shotgun (WGS) entry which is preliminary data.</text>
</comment>
<reference evidence="2" key="1">
    <citation type="journal article" date="2012" name="PLoS ONE">
        <title>Gene sets for utilization of primary and secondary nutrition supplies in the distal gut of endangered iberian lynx.</title>
        <authorList>
            <person name="Alcaide M."/>
            <person name="Messina E."/>
            <person name="Richter M."/>
            <person name="Bargiela R."/>
            <person name="Peplies J."/>
            <person name="Huws S.A."/>
            <person name="Newbold C.J."/>
            <person name="Golyshin P.N."/>
            <person name="Simon M.A."/>
            <person name="Lopez G."/>
            <person name="Yakimov M.M."/>
            <person name="Ferrer M."/>
        </authorList>
    </citation>
    <scope>NUCLEOTIDE SEQUENCE</scope>
</reference>
<organism evidence="2">
    <name type="scientific">gut metagenome</name>
    <dbReference type="NCBI Taxonomy" id="749906"/>
    <lineage>
        <taxon>unclassified sequences</taxon>
        <taxon>metagenomes</taxon>
        <taxon>organismal metagenomes</taxon>
    </lineage>
</organism>
<keyword evidence="1" id="KW-1133">Transmembrane helix</keyword>
<keyword evidence="1" id="KW-0812">Transmembrane</keyword>
<accession>J9GQ70</accession>